<dbReference type="RefSeq" id="XP_001449660.1">
    <property type="nucleotide sequence ID" value="XM_001449623.1"/>
</dbReference>
<keyword evidence="1" id="KW-0175">Coiled coil</keyword>
<evidence type="ECO:0000313" key="3">
    <source>
        <dbReference type="Proteomes" id="UP000000600"/>
    </source>
</evidence>
<evidence type="ECO:0000313" key="2">
    <source>
        <dbReference type="EMBL" id="CAK82263.1"/>
    </source>
</evidence>
<sequence>MQQKNLYINNNKQNQDNNQHEVVNAINTSPEKQIQTLQDARQNQQQLRMQNKQQNNLNLEELNYKIQDIQKLNLQLDEKSNKLFGQIKQDVSNLQTAITQNISPSERGLRKKETIKNGINLDDLLDYEQGSINLDELASYRGSQEYKVLDNYQNF</sequence>
<gene>
    <name evidence="2" type="ORF">GSPATT00002392001</name>
</gene>
<dbReference type="AlphaFoldDB" id="A0DGU6"/>
<reference evidence="2 3" key="1">
    <citation type="journal article" date="2006" name="Nature">
        <title>Global trends of whole-genome duplications revealed by the ciliate Paramecium tetraurelia.</title>
        <authorList>
            <consortium name="Genoscope"/>
            <person name="Aury J.-M."/>
            <person name="Jaillon O."/>
            <person name="Duret L."/>
            <person name="Noel B."/>
            <person name="Jubin C."/>
            <person name="Porcel B.M."/>
            <person name="Segurens B."/>
            <person name="Daubin V."/>
            <person name="Anthouard V."/>
            <person name="Aiach N."/>
            <person name="Arnaiz O."/>
            <person name="Billaut A."/>
            <person name="Beisson J."/>
            <person name="Blanc I."/>
            <person name="Bouhouche K."/>
            <person name="Camara F."/>
            <person name="Duharcourt S."/>
            <person name="Guigo R."/>
            <person name="Gogendeau D."/>
            <person name="Katinka M."/>
            <person name="Keller A.-M."/>
            <person name="Kissmehl R."/>
            <person name="Klotz C."/>
            <person name="Koll F."/>
            <person name="Le Moue A."/>
            <person name="Lepere C."/>
            <person name="Malinsky S."/>
            <person name="Nowacki M."/>
            <person name="Nowak J.K."/>
            <person name="Plattner H."/>
            <person name="Poulain J."/>
            <person name="Ruiz F."/>
            <person name="Serrano V."/>
            <person name="Zagulski M."/>
            <person name="Dessen P."/>
            <person name="Betermier M."/>
            <person name="Weissenbach J."/>
            <person name="Scarpelli C."/>
            <person name="Schachter V."/>
            <person name="Sperling L."/>
            <person name="Meyer E."/>
            <person name="Cohen J."/>
            <person name="Wincker P."/>
        </authorList>
    </citation>
    <scope>NUCLEOTIDE SEQUENCE [LARGE SCALE GENOMIC DNA]</scope>
    <source>
        <strain evidence="2 3">Stock d4-2</strain>
    </source>
</reference>
<dbReference type="EMBL" id="CT868429">
    <property type="protein sequence ID" value="CAK82263.1"/>
    <property type="molecule type" value="Genomic_DNA"/>
</dbReference>
<proteinExistence type="predicted"/>
<organism evidence="2 3">
    <name type="scientific">Paramecium tetraurelia</name>
    <dbReference type="NCBI Taxonomy" id="5888"/>
    <lineage>
        <taxon>Eukaryota</taxon>
        <taxon>Sar</taxon>
        <taxon>Alveolata</taxon>
        <taxon>Ciliophora</taxon>
        <taxon>Intramacronucleata</taxon>
        <taxon>Oligohymenophorea</taxon>
        <taxon>Peniculida</taxon>
        <taxon>Parameciidae</taxon>
        <taxon>Paramecium</taxon>
    </lineage>
</organism>
<dbReference type="KEGG" id="ptm:GSPATT00002392001"/>
<dbReference type="HOGENOM" id="CLU_1698943_0_0_1"/>
<dbReference type="Proteomes" id="UP000000600">
    <property type="component" value="Unassembled WGS sequence"/>
</dbReference>
<dbReference type="GeneID" id="5035445"/>
<evidence type="ECO:0000256" key="1">
    <source>
        <dbReference type="SAM" id="Coils"/>
    </source>
</evidence>
<accession>A0DGU6</accession>
<feature type="coiled-coil region" evidence="1">
    <location>
        <begin position="37"/>
        <end position="79"/>
    </location>
</feature>
<protein>
    <submittedName>
        <fullName evidence="2">Uncharacterized protein</fullName>
    </submittedName>
</protein>
<dbReference type="InParanoid" id="A0DGU6"/>
<keyword evidence="3" id="KW-1185">Reference proteome</keyword>
<name>A0DGU6_PARTE</name>